<name>A0A8S3PYY3_MYTED</name>
<accession>A0A8S3PYY3</accession>
<keyword evidence="3" id="KW-1185">Reference proteome</keyword>
<evidence type="ECO:0000313" key="2">
    <source>
        <dbReference type="EMBL" id="CAG2188988.1"/>
    </source>
</evidence>
<dbReference type="AlphaFoldDB" id="A0A8S3PYY3"/>
<feature type="compositionally biased region" description="Low complexity" evidence="1">
    <location>
        <begin position="426"/>
        <end position="436"/>
    </location>
</feature>
<dbReference type="Proteomes" id="UP000683360">
    <property type="component" value="Unassembled WGS sequence"/>
</dbReference>
<evidence type="ECO:0000256" key="1">
    <source>
        <dbReference type="SAM" id="MobiDB-lite"/>
    </source>
</evidence>
<gene>
    <name evidence="2" type="ORF">MEDL_4418</name>
</gene>
<sequence>MRDSSELPFSLTNTFDIIKHLKTICLENLDLSDNGIVDYEPGSLFSFDRPECLRHPHSKETAIQLKYLDYSFNAVNYNMKKSVTSNMSLLSADASYVFLPTSLEKLDISYTVLNTVPAVWFSSQIRGKGTWKFNNSLLRETEFIDKVKGDIKTVIEEYESDPSMDIETEDKQFNISYQLLWDMIKMKVLGSAISFSSFQKKEGNKKEKELLYKISLLDEKLLENNLPSVYQEREGIELELKILREKNVKGIITRAKARWQVEGEKGSNYFCNLEKKHYTEKIIPKLILEDETEITDPSTIRNEQKQLYKKLYTSCKPLLLKTHRDTFLQHDNPFITKPNEEEVGSCEGPLTMQECLSSLKLMKNSKSPGIDGFTVEFYKFFWNDIKIPLFTTHKMADQVIKEKQQQFNIVSYIKNTPKHSAKRDQSSSSPDNSSPSMQQVEKLARLVNLDTSLSDSSLPNSDSTENIMSSVEKETVFKLSDVVCATLKNQEFMDSIIPLITEKVIETVKPKIVR</sequence>
<organism evidence="2 3">
    <name type="scientific">Mytilus edulis</name>
    <name type="common">Blue mussel</name>
    <dbReference type="NCBI Taxonomy" id="6550"/>
    <lineage>
        <taxon>Eukaryota</taxon>
        <taxon>Metazoa</taxon>
        <taxon>Spiralia</taxon>
        <taxon>Lophotrochozoa</taxon>
        <taxon>Mollusca</taxon>
        <taxon>Bivalvia</taxon>
        <taxon>Autobranchia</taxon>
        <taxon>Pteriomorphia</taxon>
        <taxon>Mytilida</taxon>
        <taxon>Mytiloidea</taxon>
        <taxon>Mytilidae</taxon>
        <taxon>Mytilinae</taxon>
        <taxon>Mytilus</taxon>
    </lineage>
</organism>
<feature type="region of interest" description="Disordered" evidence="1">
    <location>
        <begin position="416"/>
        <end position="438"/>
    </location>
</feature>
<protein>
    <submittedName>
        <fullName evidence="2">Uncharacterized protein</fullName>
    </submittedName>
</protein>
<dbReference type="OrthoDB" id="6043111at2759"/>
<evidence type="ECO:0000313" key="3">
    <source>
        <dbReference type="Proteomes" id="UP000683360"/>
    </source>
</evidence>
<proteinExistence type="predicted"/>
<dbReference type="SUPFAM" id="SSF52058">
    <property type="entry name" value="L domain-like"/>
    <property type="match status" value="1"/>
</dbReference>
<reference evidence="2" key="1">
    <citation type="submission" date="2021-03" db="EMBL/GenBank/DDBJ databases">
        <authorList>
            <person name="Bekaert M."/>
        </authorList>
    </citation>
    <scope>NUCLEOTIDE SEQUENCE</scope>
</reference>
<dbReference type="EMBL" id="CAJPWZ010000283">
    <property type="protein sequence ID" value="CAG2188988.1"/>
    <property type="molecule type" value="Genomic_DNA"/>
</dbReference>
<comment type="caution">
    <text evidence="2">The sequence shown here is derived from an EMBL/GenBank/DDBJ whole genome shotgun (WGS) entry which is preliminary data.</text>
</comment>